<evidence type="ECO:0000313" key="9">
    <source>
        <dbReference type="Proteomes" id="UP001168877"/>
    </source>
</evidence>
<keyword evidence="9" id="KW-1185">Reference proteome</keyword>
<keyword evidence="5" id="KW-0539">Nucleus</keyword>
<evidence type="ECO:0000259" key="7">
    <source>
        <dbReference type="PROSITE" id="PS50066"/>
    </source>
</evidence>
<evidence type="ECO:0000256" key="3">
    <source>
        <dbReference type="ARBA" id="ARBA00023125"/>
    </source>
</evidence>
<name>A0AA39V8A0_ACESA</name>
<dbReference type="CDD" id="cd00266">
    <property type="entry name" value="MADS_SRF_like"/>
    <property type="match status" value="1"/>
</dbReference>
<proteinExistence type="predicted"/>
<dbReference type="GO" id="GO:0000981">
    <property type="term" value="F:DNA-binding transcription factor activity, RNA polymerase II-specific"/>
    <property type="evidence" value="ECO:0007669"/>
    <property type="project" value="InterPro"/>
</dbReference>
<dbReference type="Pfam" id="PF00319">
    <property type="entry name" value="SRF-TF"/>
    <property type="match status" value="1"/>
</dbReference>
<dbReference type="PRINTS" id="PR00404">
    <property type="entry name" value="MADSDOMAIN"/>
</dbReference>
<feature type="compositionally biased region" description="Basic and acidic residues" evidence="6">
    <location>
        <begin position="121"/>
        <end position="130"/>
    </location>
</feature>
<dbReference type="GO" id="GO:0045944">
    <property type="term" value="P:positive regulation of transcription by RNA polymerase II"/>
    <property type="evidence" value="ECO:0007669"/>
    <property type="project" value="InterPro"/>
</dbReference>
<dbReference type="Gene3D" id="3.40.1810.10">
    <property type="entry name" value="Transcription factor, MADS-box"/>
    <property type="match status" value="1"/>
</dbReference>
<evidence type="ECO:0000313" key="8">
    <source>
        <dbReference type="EMBL" id="KAK0571105.1"/>
    </source>
</evidence>
<keyword evidence="2" id="KW-0805">Transcription regulation</keyword>
<comment type="caution">
    <text evidence="8">The sequence shown here is derived from an EMBL/GenBank/DDBJ whole genome shotgun (WGS) entry which is preliminary data.</text>
</comment>
<dbReference type="PROSITE" id="PS50066">
    <property type="entry name" value="MADS_BOX_2"/>
    <property type="match status" value="1"/>
</dbReference>
<evidence type="ECO:0000256" key="2">
    <source>
        <dbReference type="ARBA" id="ARBA00023015"/>
    </source>
</evidence>
<evidence type="ECO:0000256" key="1">
    <source>
        <dbReference type="ARBA" id="ARBA00004123"/>
    </source>
</evidence>
<gene>
    <name evidence="8" type="ORF">LWI29_011196</name>
</gene>
<dbReference type="Proteomes" id="UP001168877">
    <property type="component" value="Unassembled WGS sequence"/>
</dbReference>
<feature type="domain" description="MADS-box" evidence="7">
    <location>
        <begin position="186"/>
        <end position="234"/>
    </location>
</feature>
<dbReference type="GO" id="GO:0046983">
    <property type="term" value="F:protein dimerization activity"/>
    <property type="evidence" value="ECO:0007669"/>
    <property type="project" value="InterPro"/>
</dbReference>
<reference evidence="8" key="1">
    <citation type="journal article" date="2022" name="Plant J.">
        <title>Strategies of tolerance reflected in two North American maple genomes.</title>
        <authorList>
            <person name="McEvoy S.L."/>
            <person name="Sezen U.U."/>
            <person name="Trouern-Trend A."/>
            <person name="McMahon S.M."/>
            <person name="Schaberg P.G."/>
            <person name="Yang J."/>
            <person name="Wegrzyn J.L."/>
            <person name="Swenson N.G."/>
        </authorList>
    </citation>
    <scope>NUCLEOTIDE SEQUENCE</scope>
    <source>
        <strain evidence="8">NS2018</strain>
    </source>
</reference>
<feature type="region of interest" description="Disordered" evidence="6">
    <location>
        <begin position="357"/>
        <end position="390"/>
    </location>
</feature>
<sequence length="438" mass="49043">MIQKSTRFVKKPFADFCRDCYKTTSWLEGYSGNIFPVGHPSEWTIPEDLRSRVAHPPPFRVQARRGAGPSSLNTAAIVVAVEDLYRTPQTSSSAAIIDNNGVFEGSYLVTPPKNVIGKKKGSIDQDDRVGKPTHVTPRPNQPFSTNGNDEKLASKGEACPSANVEGQLEDVPSLSNSELHHKKASMTRRKVKLCYITDDSTRKTCFKKRKKGLLKKVCELSTLCGIDACAIIYSPYNNQPDVWPSHHGVQRIVSQFQRMPEMEQSKRMMDQDSFLKQRIMKSNDQLIKQRRDNREKEMTEVMFQMLVGRSLQPFDMIDLNDVGWTIEQYLKDIYKYQSTNNRMAMVAGSSSSSTAVELLAPTPPQPPAPTPLPDHGVMRNGGESSQAVANSSGGLDLMEKQPWFMNLMSPRASFGGDEMMLPLGDTCHTPLWLNNFHP</sequence>
<evidence type="ECO:0000256" key="6">
    <source>
        <dbReference type="SAM" id="MobiDB-lite"/>
    </source>
</evidence>
<accession>A0AA39V8A0</accession>
<keyword evidence="3" id="KW-0238">DNA-binding</keyword>
<feature type="region of interest" description="Disordered" evidence="6">
    <location>
        <begin position="117"/>
        <end position="161"/>
    </location>
</feature>
<keyword evidence="4" id="KW-0804">Transcription</keyword>
<reference evidence="8" key="2">
    <citation type="submission" date="2023-06" db="EMBL/GenBank/DDBJ databases">
        <authorList>
            <person name="Swenson N.G."/>
            <person name="Wegrzyn J.L."/>
            <person name="Mcevoy S.L."/>
        </authorList>
    </citation>
    <scope>NUCLEOTIDE SEQUENCE</scope>
    <source>
        <strain evidence="8">NS2018</strain>
        <tissue evidence="8">Leaf</tissue>
    </source>
</reference>
<dbReference type="EMBL" id="JAUESC010000388">
    <property type="protein sequence ID" value="KAK0571105.1"/>
    <property type="molecule type" value="Genomic_DNA"/>
</dbReference>
<dbReference type="FunFam" id="3.40.1810.10:FF:000018">
    <property type="entry name" value="agamous-like MADS-box protein AGL80"/>
    <property type="match status" value="1"/>
</dbReference>
<dbReference type="GO" id="GO:0000978">
    <property type="term" value="F:RNA polymerase II cis-regulatory region sequence-specific DNA binding"/>
    <property type="evidence" value="ECO:0007669"/>
    <property type="project" value="TreeGrafter"/>
</dbReference>
<dbReference type="PANTHER" id="PTHR11945:SF387">
    <property type="entry name" value="AGAMOUS-LIKE MADS-BOX PROTEIN AGL80"/>
    <property type="match status" value="1"/>
</dbReference>
<feature type="compositionally biased region" description="Pro residues" evidence="6">
    <location>
        <begin position="361"/>
        <end position="372"/>
    </location>
</feature>
<dbReference type="SUPFAM" id="SSF55455">
    <property type="entry name" value="SRF-like"/>
    <property type="match status" value="1"/>
</dbReference>
<dbReference type="PANTHER" id="PTHR11945">
    <property type="entry name" value="MADS BOX PROTEIN"/>
    <property type="match status" value="1"/>
</dbReference>
<protein>
    <recommendedName>
        <fullName evidence="7">MADS-box domain-containing protein</fullName>
    </recommendedName>
</protein>
<comment type="subcellular location">
    <subcellularLocation>
        <location evidence="1">Nucleus</location>
    </subcellularLocation>
</comment>
<evidence type="ECO:0000256" key="5">
    <source>
        <dbReference type="ARBA" id="ARBA00023242"/>
    </source>
</evidence>
<dbReference type="InterPro" id="IPR033897">
    <property type="entry name" value="SRF-like_MADS-box"/>
</dbReference>
<evidence type="ECO:0000256" key="4">
    <source>
        <dbReference type="ARBA" id="ARBA00023163"/>
    </source>
</evidence>
<dbReference type="SMART" id="SM00432">
    <property type="entry name" value="MADS"/>
    <property type="match status" value="1"/>
</dbReference>
<dbReference type="InterPro" id="IPR002100">
    <property type="entry name" value="TF_MADSbox"/>
</dbReference>
<dbReference type="AlphaFoldDB" id="A0AA39V8A0"/>
<dbReference type="InterPro" id="IPR036879">
    <property type="entry name" value="TF_MADSbox_sf"/>
</dbReference>
<organism evidence="8 9">
    <name type="scientific">Acer saccharum</name>
    <name type="common">Sugar maple</name>
    <dbReference type="NCBI Taxonomy" id="4024"/>
    <lineage>
        <taxon>Eukaryota</taxon>
        <taxon>Viridiplantae</taxon>
        <taxon>Streptophyta</taxon>
        <taxon>Embryophyta</taxon>
        <taxon>Tracheophyta</taxon>
        <taxon>Spermatophyta</taxon>
        <taxon>Magnoliopsida</taxon>
        <taxon>eudicotyledons</taxon>
        <taxon>Gunneridae</taxon>
        <taxon>Pentapetalae</taxon>
        <taxon>rosids</taxon>
        <taxon>malvids</taxon>
        <taxon>Sapindales</taxon>
        <taxon>Sapindaceae</taxon>
        <taxon>Hippocastanoideae</taxon>
        <taxon>Acereae</taxon>
        <taxon>Acer</taxon>
    </lineage>
</organism>
<dbReference type="GO" id="GO:0005634">
    <property type="term" value="C:nucleus"/>
    <property type="evidence" value="ECO:0007669"/>
    <property type="project" value="UniProtKB-SubCell"/>
</dbReference>